<sequence length="422" mass="48475">MLSSSDISSYFKALPRNFTVQINGIDYKCNKLCLIAFSSVFSNQLKKTSCENINSISFNDLLPNISNDKIKTVLEFIHGQESFDHTKFSSFEDIFDYYFIAASFGITIIKNRLCNQLTSLITSDNVSFIFNKISSFPDFYEPLTRFFDNNSVSFFQSFIENNILSSNDNSYSSFTFLHSFLENSKNVFQKEDLKLDFIQSIHKKEKNQQTLLLYNCINADKLSFDTLTNVFLKIPVEEGKFIRCFKLISLLINEKTKTLEQLKREKNKLSQLNNDLQDEKDKHSTHQSLVSLSSNRISLALNSEYQIKQDTANIADKIDLLAADVALIPVQNEATVRFLQNVDKMNEISRELDKLMQSFYDNFGWALWPGSSVSTKNDAKAMHDLMTDLEKIVEVFKLDHDLLIVNSQIYANASSILRKALK</sequence>
<evidence type="ECO:0000313" key="3">
    <source>
        <dbReference type="EMBL" id="KAK8835561.1"/>
    </source>
</evidence>
<dbReference type="EMBL" id="JAPFFF010000079">
    <property type="protein sequence ID" value="KAK8835561.1"/>
    <property type="molecule type" value="Genomic_DNA"/>
</dbReference>
<proteinExistence type="predicted"/>
<keyword evidence="4" id="KW-1185">Reference proteome</keyword>
<organism evidence="3 4">
    <name type="scientific">Tritrichomonas musculus</name>
    <dbReference type="NCBI Taxonomy" id="1915356"/>
    <lineage>
        <taxon>Eukaryota</taxon>
        <taxon>Metamonada</taxon>
        <taxon>Parabasalia</taxon>
        <taxon>Tritrichomonadida</taxon>
        <taxon>Tritrichomonadidae</taxon>
        <taxon>Tritrichomonas</taxon>
    </lineage>
</organism>
<gene>
    <name evidence="3" type="ORF">M9Y10_042447</name>
</gene>
<dbReference type="PROSITE" id="PS50097">
    <property type="entry name" value="BTB"/>
    <property type="match status" value="1"/>
</dbReference>
<protein>
    <recommendedName>
        <fullName evidence="2">BTB domain-containing protein</fullName>
    </recommendedName>
</protein>
<dbReference type="InterPro" id="IPR011333">
    <property type="entry name" value="SKP1/BTB/POZ_sf"/>
</dbReference>
<feature type="domain" description="BTB" evidence="2">
    <location>
        <begin position="16"/>
        <end position="78"/>
    </location>
</feature>
<evidence type="ECO:0000259" key="2">
    <source>
        <dbReference type="PROSITE" id="PS50097"/>
    </source>
</evidence>
<dbReference type="Proteomes" id="UP001470230">
    <property type="component" value="Unassembled WGS sequence"/>
</dbReference>
<evidence type="ECO:0000256" key="1">
    <source>
        <dbReference type="SAM" id="Coils"/>
    </source>
</evidence>
<evidence type="ECO:0000313" key="4">
    <source>
        <dbReference type="Proteomes" id="UP001470230"/>
    </source>
</evidence>
<dbReference type="InterPro" id="IPR000210">
    <property type="entry name" value="BTB/POZ_dom"/>
</dbReference>
<feature type="coiled-coil region" evidence="1">
    <location>
        <begin position="252"/>
        <end position="282"/>
    </location>
</feature>
<comment type="caution">
    <text evidence="3">The sequence shown here is derived from an EMBL/GenBank/DDBJ whole genome shotgun (WGS) entry which is preliminary data.</text>
</comment>
<name>A0ABR2GPG7_9EUKA</name>
<dbReference type="Gene3D" id="3.30.710.10">
    <property type="entry name" value="Potassium Channel Kv1.1, Chain A"/>
    <property type="match status" value="1"/>
</dbReference>
<reference evidence="3 4" key="1">
    <citation type="submission" date="2024-04" db="EMBL/GenBank/DDBJ databases">
        <title>Tritrichomonas musculus Genome.</title>
        <authorList>
            <person name="Alves-Ferreira E."/>
            <person name="Grigg M."/>
            <person name="Lorenzi H."/>
            <person name="Galac M."/>
        </authorList>
    </citation>
    <scope>NUCLEOTIDE SEQUENCE [LARGE SCALE GENOMIC DNA]</scope>
    <source>
        <strain evidence="3 4">EAF2021</strain>
    </source>
</reference>
<accession>A0ABR2GPG7</accession>
<dbReference type="SUPFAM" id="SSF54695">
    <property type="entry name" value="POZ domain"/>
    <property type="match status" value="1"/>
</dbReference>
<keyword evidence="1" id="KW-0175">Coiled coil</keyword>